<dbReference type="EMBL" id="AYSA01000515">
    <property type="protein sequence ID" value="ESZ91306.1"/>
    <property type="molecule type" value="Genomic_DNA"/>
</dbReference>
<comment type="caution">
    <text evidence="2">The sequence shown here is derived from an EMBL/GenBank/DDBJ whole genome shotgun (WGS) entry which is preliminary data.</text>
</comment>
<accession>W9C647</accession>
<dbReference type="AlphaFoldDB" id="W9C647"/>
<proteinExistence type="inferred from homology"/>
<dbReference type="Proteomes" id="UP000019487">
    <property type="component" value="Unassembled WGS sequence"/>
</dbReference>
<dbReference type="HOGENOM" id="CLU_1548514_0_0_1"/>
<evidence type="ECO:0000313" key="3">
    <source>
        <dbReference type="Proteomes" id="UP000019487"/>
    </source>
</evidence>
<dbReference type="GO" id="GO:0043386">
    <property type="term" value="P:mycotoxin biosynthetic process"/>
    <property type="evidence" value="ECO:0007669"/>
    <property type="project" value="InterPro"/>
</dbReference>
<reference evidence="2 3" key="1">
    <citation type="journal article" date="2014" name="Genome Announc.">
        <title>Draft genome sequence of Sclerotinia borealis, a psychrophilic plant pathogenic fungus.</title>
        <authorList>
            <person name="Mardanov A.V."/>
            <person name="Beletsky A.V."/>
            <person name="Kadnikov V.V."/>
            <person name="Ignatov A.N."/>
            <person name="Ravin N.V."/>
        </authorList>
    </citation>
    <scope>NUCLEOTIDE SEQUENCE [LARGE SCALE GENOMIC DNA]</scope>
    <source>
        <strain evidence="3">F-4157</strain>
    </source>
</reference>
<sequence length="173" mass="20070">MFSKLTSPDYNYSSLKDQNENEPAKHNTRWRQFQWHTDIYSSDNPNHNEAISAAWDRIVPAHGFVAVDHEWAAEHNLPDSQTPSVPLQHSWHCFDSLLQYIMCGTSGDTLLYTWGKNETGSGQHRRCIDWNSRKNWAKENSACYWDGDKPIPLYDHFDHCESDDDGIRVAGTW</sequence>
<keyword evidence="3" id="KW-1185">Reference proteome</keyword>
<dbReference type="OrthoDB" id="3687641at2759"/>
<dbReference type="STRING" id="1432307.W9C647"/>
<dbReference type="Pfam" id="PF11807">
    <property type="entry name" value="UstYa"/>
    <property type="match status" value="1"/>
</dbReference>
<dbReference type="InterPro" id="IPR021765">
    <property type="entry name" value="UstYa-like"/>
</dbReference>
<protein>
    <submittedName>
        <fullName evidence="2">Uncharacterized protein</fullName>
    </submittedName>
</protein>
<dbReference type="PANTHER" id="PTHR33365">
    <property type="entry name" value="YALI0B05434P"/>
    <property type="match status" value="1"/>
</dbReference>
<gene>
    <name evidence="2" type="ORF">SBOR_8305</name>
</gene>
<dbReference type="PANTHER" id="PTHR33365:SF6">
    <property type="entry name" value="OXIDASE USTYA"/>
    <property type="match status" value="1"/>
</dbReference>
<organism evidence="2 3">
    <name type="scientific">Sclerotinia borealis (strain F-4128)</name>
    <dbReference type="NCBI Taxonomy" id="1432307"/>
    <lineage>
        <taxon>Eukaryota</taxon>
        <taxon>Fungi</taxon>
        <taxon>Dikarya</taxon>
        <taxon>Ascomycota</taxon>
        <taxon>Pezizomycotina</taxon>
        <taxon>Leotiomycetes</taxon>
        <taxon>Helotiales</taxon>
        <taxon>Sclerotiniaceae</taxon>
        <taxon>Sclerotinia</taxon>
    </lineage>
</organism>
<evidence type="ECO:0000313" key="2">
    <source>
        <dbReference type="EMBL" id="ESZ91306.1"/>
    </source>
</evidence>
<name>W9C647_SCLBF</name>
<evidence type="ECO:0000256" key="1">
    <source>
        <dbReference type="ARBA" id="ARBA00035112"/>
    </source>
</evidence>
<comment type="similarity">
    <text evidence="1">Belongs to the ustYa family.</text>
</comment>